<accession>A0A4Z0MHK5</accession>
<dbReference type="AlphaFoldDB" id="A0A4Z0MHK5"/>
<keyword evidence="3" id="KW-1185">Reference proteome</keyword>
<keyword evidence="1" id="KW-0472">Membrane</keyword>
<keyword evidence="1" id="KW-1133">Transmembrane helix</keyword>
<evidence type="ECO:0000313" key="3">
    <source>
        <dbReference type="Proteomes" id="UP000298284"/>
    </source>
</evidence>
<evidence type="ECO:0000313" key="2">
    <source>
        <dbReference type="EMBL" id="TGD78768.1"/>
    </source>
</evidence>
<dbReference type="OrthoDB" id="875567at2"/>
<sequence length="275" mass="31032">MSVSSNDTFLQKTDDELRYLVEHSEFYHSALIMAATQELRRRGISLPTSPAPSSPAPLAYDYEEEAPAAWRRWLPLAFGLVLLGFAGWLILRPKQNAVSAKPAATAPLVLEAVKTQRLPDFEAKTKAQVQEVRQQLPATDRADTTATGRYLRMARRYFLAENQSAYLTQIAKGDSAAGTFPSQVDLTLERISWFMKAKAYNQHLHPVMEERLTLMQQALVLRRNSLLNFKSRYGSGNPMMDRDMNRADFEARDISNELRGKASERAPIQGNITEL</sequence>
<feature type="transmembrane region" description="Helical" evidence="1">
    <location>
        <begin position="73"/>
        <end position="91"/>
    </location>
</feature>
<proteinExistence type="predicted"/>
<name>A0A4Z0MHK5_9BACT</name>
<reference evidence="2 3" key="1">
    <citation type="submission" date="2019-04" db="EMBL/GenBank/DDBJ databases">
        <authorList>
            <person name="Feng G."/>
            <person name="Zhang J."/>
            <person name="Zhu H."/>
        </authorList>
    </citation>
    <scope>NUCLEOTIDE SEQUENCE [LARGE SCALE GENOMIC DNA]</scope>
    <source>
        <strain evidence="2 3">JCM 19491</strain>
    </source>
</reference>
<dbReference type="EMBL" id="SRKZ01000005">
    <property type="protein sequence ID" value="TGD78768.1"/>
    <property type="molecule type" value="Genomic_DNA"/>
</dbReference>
<organism evidence="2 3">
    <name type="scientific">Hymenobacter wooponensis</name>
    <dbReference type="NCBI Taxonomy" id="1525360"/>
    <lineage>
        <taxon>Bacteria</taxon>
        <taxon>Pseudomonadati</taxon>
        <taxon>Bacteroidota</taxon>
        <taxon>Cytophagia</taxon>
        <taxon>Cytophagales</taxon>
        <taxon>Hymenobacteraceae</taxon>
        <taxon>Hymenobacter</taxon>
    </lineage>
</organism>
<keyword evidence="1" id="KW-0812">Transmembrane</keyword>
<comment type="caution">
    <text evidence="2">The sequence shown here is derived from an EMBL/GenBank/DDBJ whole genome shotgun (WGS) entry which is preliminary data.</text>
</comment>
<protein>
    <submittedName>
        <fullName evidence="2">Uncharacterized protein</fullName>
    </submittedName>
</protein>
<dbReference type="Proteomes" id="UP000298284">
    <property type="component" value="Unassembled WGS sequence"/>
</dbReference>
<dbReference type="RefSeq" id="WP_135531763.1">
    <property type="nucleotide sequence ID" value="NZ_SRKZ01000005.1"/>
</dbReference>
<gene>
    <name evidence="2" type="ORF">EU557_17450</name>
</gene>
<evidence type="ECO:0000256" key="1">
    <source>
        <dbReference type="SAM" id="Phobius"/>
    </source>
</evidence>